<proteinExistence type="inferred from homology"/>
<feature type="domain" description="Morc S5" evidence="13">
    <location>
        <begin position="355"/>
        <end position="393"/>
    </location>
</feature>
<dbReference type="FunCoup" id="V4SP08">
    <property type="interactions" value="2180"/>
</dbReference>
<dbReference type="GO" id="GO:0006325">
    <property type="term" value="P:chromatin organization"/>
    <property type="evidence" value="ECO:0007669"/>
    <property type="project" value="UniProtKB-KW"/>
</dbReference>
<evidence type="ECO:0000256" key="12">
    <source>
        <dbReference type="SAM" id="Phobius"/>
    </source>
</evidence>
<evidence type="ECO:0000313" key="15">
    <source>
        <dbReference type="Proteomes" id="UP000030687"/>
    </source>
</evidence>
<reference evidence="14 15" key="1">
    <citation type="submission" date="2013-10" db="EMBL/GenBank/DDBJ databases">
        <authorList>
            <consortium name="International Citrus Genome Consortium"/>
            <person name="Jenkins J."/>
            <person name="Schmutz J."/>
            <person name="Prochnik S."/>
            <person name="Rokhsar D."/>
            <person name="Gmitter F."/>
            <person name="Ollitrault P."/>
            <person name="Machado M."/>
            <person name="Talon M."/>
            <person name="Wincker P."/>
            <person name="Jaillon O."/>
            <person name="Morgante M."/>
        </authorList>
    </citation>
    <scope>NUCLEOTIDE SEQUENCE</scope>
    <source>
        <strain evidence="15">cv. Clemenules</strain>
    </source>
</reference>
<dbReference type="GO" id="GO:0006281">
    <property type="term" value="P:DNA repair"/>
    <property type="evidence" value="ECO:0007669"/>
    <property type="project" value="UniProtKB-KW"/>
</dbReference>
<dbReference type="InParanoid" id="V4SP08"/>
<evidence type="ECO:0000259" key="13">
    <source>
        <dbReference type="Pfam" id="PF17942"/>
    </source>
</evidence>
<dbReference type="PANTHER" id="PTHR23336:SF50">
    <property type="entry name" value="PROTEIN MICRORCHIDIA 1-RELATED"/>
    <property type="match status" value="1"/>
</dbReference>
<evidence type="ECO:0000256" key="7">
    <source>
        <dbReference type="ARBA" id="ARBA00023054"/>
    </source>
</evidence>
<dbReference type="eggNOG" id="KOG1845">
    <property type="taxonomic scope" value="Eukaryota"/>
</dbReference>
<evidence type="ECO:0000256" key="9">
    <source>
        <dbReference type="ARBA" id="ARBA00023204"/>
    </source>
</evidence>
<feature type="transmembrane region" description="Helical" evidence="12">
    <location>
        <begin position="329"/>
        <end position="348"/>
    </location>
</feature>
<keyword evidence="10" id="KW-0539">Nucleus</keyword>
<dbReference type="Proteomes" id="UP000030687">
    <property type="component" value="Unassembled WGS sequence"/>
</dbReference>
<evidence type="ECO:0000256" key="3">
    <source>
        <dbReference type="ARBA" id="ARBA00022722"/>
    </source>
</evidence>
<evidence type="ECO:0000256" key="11">
    <source>
        <dbReference type="SAM" id="Coils"/>
    </source>
</evidence>
<dbReference type="Gramene" id="ESR38811">
    <property type="protein sequence ID" value="ESR38811"/>
    <property type="gene ID" value="CICLE_v100250762mg"/>
</dbReference>
<evidence type="ECO:0000256" key="6">
    <source>
        <dbReference type="ARBA" id="ARBA00022853"/>
    </source>
</evidence>
<keyword evidence="15" id="KW-1185">Reference proteome</keyword>
<evidence type="ECO:0000256" key="1">
    <source>
        <dbReference type="ARBA" id="ARBA00004123"/>
    </source>
</evidence>
<dbReference type="GO" id="GO:0005634">
    <property type="term" value="C:nucleus"/>
    <property type="evidence" value="ECO:0007669"/>
    <property type="project" value="UniProtKB-SubCell"/>
</dbReference>
<dbReference type="GO" id="GO:0016887">
    <property type="term" value="F:ATP hydrolysis activity"/>
    <property type="evidence" value="ECO:0007669"/>
    <property type="project" value="InterPro"/>
</dbReference>
<comment type="subcellular location">
    <subcellularLocation>
        <location evidence="1">Nucleus</location>
    </subcellularLocation>
</comment>
<keyword evidence="4" id="KW-0378">Hydrolase</keyword>
<keyword evidence="4" id="KW-0255">Endonuclease</keyword>
<dbReference type="GO" id="GO:0031349">
    <property type="term" value="P:positive regulation of defense response"/>
    <property type="evidence" value="ECO:0007669"/>
    <property type="project" value="UniProtKB-ARBA"/>
</dbReference>
<dbReference type="OMA" id="FEDVGTH"/>
<dbReference type="OrthoDB" id="757982at2759"/>
<evidence type="ECO:0000256" key="5">
    <source>
        <dbReference type="ARBA" id="ARBA00022763"/>
    </source>
</evidence>
<evidence type="ECO:0000256" key="4">
    <source>
        <dbReference type="ARBA" id="ARBA00022759"/>
    </source>
</evidence>
<dbReference type="SUPFAM" id="SSF55874">
    <property type="entry name" value="ATPase domain of HSP90 chaperone/DNA topoisomerase II/histidine kinase"/>
    <property type="match status" value="1"/>
</dbReference>
<feature type="domain" description="Morc S5" evidence="13">
    <location>
        <begin position="228"/>
        <end position="331"/>
    </location>
</feature>
<keyword evidence="8" id="KW-0943">RNA-mediated gene silencing</keyword>
<name>V4SP08_CITCL</name>
<organism evidence="14 15">
    <name type="scientific">Citrus clementina</name>
    <name type="common">Clementine</name>
    <name type="synonym">Citrus deliciosa x Citrus sinensis</name>
    <dbReference type="NCBI Taxonomy" id="85681"/>
    <lineage>
        <taxon>Eukaryota</taxon>
        <taxon>Viridiplantae</taxon>
        <taxon>Streptophyta</taxon>
        <taxon>Embryophyta</taxon>
        <taxon>Tracheophyta</taxon>
        <taxon>Spermatophyta</taxon>
        <taxon>Magnoliopsida</taxon>
        <taxon>eudicotyledons</taxon>
        <taxon>Gunneridae</taxon>
        <taxon>Pentapetalae</taxon>
        <taxon>rosids</taxon>
        <taxon>malvids</taxon>
        <taxon>Sapindales</taxon>
        <taxon>Rutaceae</taxon>
        <taxon>Aurantioideae</taxon>
        <taxon>Citrus</taxon>
    </lineage>
</organism>
<dbReference type="PANTHER" id="PTHR23336">
    <property type="entry name" value="ZINC FINGER CW-TYPE COILED-COIL DOMAIN PROTEIN 3"/>
    <property type="match status" value="1"/>
</dbReference>
<gene>
    <name evidence="14" type="ORF">CICLE_v100250762mg</name>
</gene>
<evidence type="ECO:0000313" key="14">
    <source>
        <dbReference type="EMBL" id="ESR38811.1"/>
    </source>
</evidence>
<dbReference type="EMBL" id="KI536925">
    <property type="protein sequence ID" value="ESR38811.1"/>
    <property type="molecule type" value="Genomic_DNA"/>
</dbReference>
<keyword evidence="5" id="KW-0227">DNA damage</keyword>
<feature type="coiled-coil region" evidence="11">
    <location>
        <begin position="511"/>
        <end position="538"/>
    </location>
</feature>
<dbReference type="InterPro" id="IPR036890">
    <property type="entry name" value="HATPase_C_sf"/>
</dbReference>
<accession>V4SP08</accession>
<keyword evidence="7 11" id="KW-0175">Coiled coil</keyword>
<dbReference type="Pfam" id="PF13589">
    <property type="entry name" value="HATPase_c_3"/>
    <property type="match status" value="1"/>
</dbReference>
<keyword evidence="6" id="KW-0156">Chromatin regulator</keyword>
<evidence type="ECO:0000256" key="2">
    <source>
        <dbReference type="ARBA" id="ARBA00007845"/>
    </source>
</evidence>
<comment type="similarity">
    <text evidence="2">Belongs to the MORC ATPase protein family.</text>
</comment>
<keyword evidence="12" id="KW-0812">Transmembrane</keyword>
<dbReference type="Pfam" id="PF17942">
    <property type="entry name" value="Morc6_S5"/>
    <property type="match status" value="2"/>
</dbReference>
<dbReference type="AlphaFoldDB" id="V4SP08"/>
<evidence type="ECO:0000256" key="10">
    <source>
        <dbReference type="ARBA" id="ARBA00023242"/>
    </source>
</evidence>
<dbReference type="Gene3D" id="3.30.565.10">
    <property type="entry name" value="Histidine kinase-like ATPase, C-terminal domain"/>
    <property type="match status" value="1"/>
</dbReference>
<protein>
    <recommendedName>
        <fullName evidence="13">Morc S5 domain-containing protein</fullName>
    </recommendedName>
</protein>
<dbReference type="GO" id="GO:0031047">
    <property type="term" value="P:regulatory ncRNA-mediated gene silencing"/>
    <property type="evidence" value="ECO:0007669"/>
    <property type="project" value="UniProtKB-KW"/>
</dbReference>
<dbReference type="InterPro" id="IPR041006">
    <property type="entry name" value="Morc_S5"/>
</dbReference>
<keyword evidence="12" id="KW-1133">Transmembrane helix</keyword>
<dbReference type="InterPro" id="IPR045261">
    <property type="entry name" value="MORC_ATPase"/>
</dbReference>
<keyword evidence="12" id="KW-0472">Membrane</keyword>
<dbReference type="GO" id="GO:0004519">
    <property type="term" value="F:endonuclease activity"/>
    <property type="evidence" value="ECO:0007669"/>
    <property type="project" value="UniProtKB-KW"/>
</dbReference>
<sequence length="557" mass="62863">IAELLDNAVDEVQNGATFVKVDRVNIMKDNSPALVFLDDGGGMDPESLRKCMSLGYSTKKANKTIGQYGNGFKTSTMRLGADVIVFSRATHESKATQSIGLLSYTYLRKTGQDDVIVPMIDFDISGHWAEPIIYSSQDDWAFNLKTILEWSPFASKSELLQQFEDIGPHGTKVIIYNLWMNDEGVYELSFDDDEEDICLRDEANSGSLKKLPKKVLERQSHISYRIRYSLRAYASMLYLGKFDNFKIILRGKPIQQFHIADELKFPKVISYRPQVSAPLKDATAETTIGFIKEAPALSVSGFNVYHKNRLIRPFWKVTGDGSLKGNGVVGIHTLFVGFFLLIFFLTYISHYWMYTGVLEANFIEPTHDKQDFERSTLFVRLESKLKQMTLEYWKAYYHLIGHQLPASSSYNMESGGSVLSPVGHGPDMQKQPADQHKLGLASNFQEDMHLDVPSVALQGNVRHNLENGKPAVQPIIGIAEGHDSDGTPEGHPVTISADQICEENIQLFIKCEEHLQRETEINQLIELLEKEVTQAKLKCAKLSAYVEARKKQKTMEQ</sequence>
<keyword evidence="9" id="KW-0234">DNA repair</keyword>
<feature type="non-terminal residue" evidence="14">
    <location>
        <position position="1"/>
    </location>
</feature>
<keyword evidence="3" id="KW-0540">Nuclease</keyword>
<evidence type="ECO:0000256" key="8">
    <source>
        <dbReference type="ARBA" id="ARBA00023158"/>
    </source>
</evidence>